<evidence type="ECO:0000256" key="8">
    <source>
        <dbReference type="ARBA" id="ARBA00023163"/>
    </source>
</evidence>
<dbReference type="Gene3D" id="3.40.10.10">
    <property type="entry name" value="DNA Methylphosphotriester Repair Domain"/>
    <property type="match status" value="1"/>
</dbReference>
<feature type="domain" description="HTH araC/xylS-type" evidence="10">
    <location>
        <begin position="76"/>
        <end position="179"/>
    </location>
</feature>
<evidence type="ECO:0000256" key="1">
    <source>
        <dbReference type="ARBA" id="ARBA00000086"/>
    </source>
</evidence>
<organism evidence="11 12">
    <name type="scientific">Thalassotalea fonticola</name>
    <dbReference type="NCBI Taxonomy" id="3065649"/>
    <lineage>
        <taxon>Bacteria</taxon>
        <taxon>Pseudomonadati</taxon>
        <taxon>Pseudomonadota</taxon>
        <taxon>Gammaproteobacteria</taxon>
        <taxon>Alteromonadales</taxon>
        <taxon>Colwelliaceae</taxon>
        <taxon>Thalassotalea</taxon>
    </lineage>
</organism>
<dbReference type="InterPro" id="IPR023170">
    <property type="entry name" value="HhH_base_excis_C"/>
</dbReference>
<gene>
    <name evidence="11" type="ORF">RI844_00295</name>
</gene>
<keyword evidence="9" id="KW-0234">DNA repair</keyword>
<sequence length="493" mass="55486">MKLDPHVCMQARLSRDSRFDGKFYTAVITTGIYCRPTCPAGPAHEKNVSYYQSAAQAEFNGYQPCKRCKPELSPNQPLPKTIDQALALVTIEPQIHVADLATKLDLSERQLQRLFNDNLGVSPQIFINQKRQINARKLLISSTIAFADVALISGFGSLRSFNDHIKHQYKLTPSQLRKSSKQEKVSHLQLKLAYNGELNWPLMLSFFKARQIPGVEAVTDRYSRTINIDSCTGWIAVSKPDAGNYLAVDVWVNDFSKLAEIVTRIRKMFDLDCNIDLIRTQLAKHPTLKPIIENYPGLRLPGCWDIFEFSIRAILGQQISVKAATTLAGRIAQKFTKPIVEENAEAAYPHGLSILFPKAEMLASAGFDDIGITNTRQQTLHTWIKFFIANKPLFDNPRDTESFEKTLCELKGIGPWTANYMAMRGLSLPDAFPAADLGLIKALSNNSELREQLKLEDDKPLTGKQILAIAESWRPWRAYAAIYLWQSLSAKNN</sequence>
<evidence type="ECO:0000256" key="9">
    <source>
        <dbReference type="ARBA" id="ARBA00023204"/>
    </source>
</evidence>
<dbReference type="InterPro" id="IPR003265">
    <property type="entry name" value="HhH-GPD_domain"/>
</dbReference>
<dbReference type="InterPro" id="IPR037046">
    <property type="entry name" value="AlkA_N_sf"/>
</dbReference>
<comment type="catalytic activity">
    <reaction evidence="1">
        <text>Hydrolysis of alkylated DNA, releasing 3-methyladenine, 3-methylguanine, 7-methylguanine and 7-methyladenine.</text>
        <dbReference type="EC" id="3.2.2.21"/>
    </reaction>
</comment>
<keyword evidence="8" id="KW-0804">Transcription</keyword>
<dbReference type="PANTHER" id="PTHR43003">
    <property type="entry name" value="DNA-3-METHYLADENINE GLYCOSYLASE"/>
    <property type="match status" value="1"/>
</dbReference>
<dbReference type="Gene3D" id="3.30.310.20">
    <property type="entry name" value="DNA-3-methyladenine glycosylase AlkA, N-terminal domain"/>
    <property type="match status" value="1"/>
</dbReference>
<comment type="cofactor">
    <cofactor evidence="2">
        <name>Zn(2+)</name>
        <dbReference type="ChEBI" id="CHEBI:29105"/>
    </cofactor>
</comment>
<dbReference type="CDD" id="cd00056">
    <property type="entry name" value="ENDO3c"/>
    <property type="match status" value="1"/>
</dbReference>
<dbReference type="InterPro" id="IPR051912">
    <property type="entry name" value="Alkylbase_DNA_Glycosylase/TA"/>
</dbReference>
<dbReference type="InterPro" id="IPR004026">
    <property type="entry name" value="Ada_DNA_repair_Zn-bd"/>
</dbReference>
<dbReference type="SUPFAM" id="SSF57884">
    <property type="entry name" value="Ada DNA repair protein, N-terminal domain (N-Ada 10)"/>
    <property type="match status" value="1"/>
</dbReference>
<evidence type="ECO:0000313" key="12">
    <source>
        <dbReference type="Proteomes" id="UP001301442"/>
    </source>
</evidence>
<dbReference type="Pfam" id="PF12833">
    <property type="entry name" value="HTH_18"/>
    <property type="match status" value="1"/>
</dbReference>
<evidence type="ECO:0000256" key="4">
    <source>
        <dbReference type="ARBA" id="ARBA00022603"/>
    </source>
</evidence>
<evidence type="ECO:0000256" key="7">
    <source>
        <dbReference type="ARBA" id="ARBA00023159"/>
    </source>
</evidence>
<keyword evidence="7" id="KW-0010">Activator</keyword>
<dbReference type="Gene3D" id="1.10.340.30">
    <property type="entry name" value="Hypothetical protein, domain 2"/>
    <property type="match status" value="1"/>
</dbReference>
<dbReference type="SMART" id="SM00342">
    <property type="entry name" value="HTH_ARAC"/>
    <property type="match status" value="1"/>
</dbReference>
<dbReference type="Gene3D" id="1.10.1670.10">
    <property type="entry name" value="Helix-hairpin-Helix base-excision DNA repair enzymes (C-terminal)"/>
    <property type="match status" value="1"/>
</dbReference>
<dbReference type="SMART" id="SM01009">
    <property type="entry name" value="AlkA_N"/>
    <property type="match status" value="1"/>
</dbReference>
<dbReference type="InterPro" id="IPR009057">
    <property type="entry name" value="Homeodomain-like_sf"/>
</dbReference>
<dbReference type="EC" id="3.2.2.21" evidence="3"/>
<dbReference type="EMBL" id="CP136600">
    <property type="protein sequence ID" value="WOH37717.1"/>
    <property type="molecule type" value="Genomic_DNA"/>
</dbReference>
<proteinExistence type="predicted"/>
<keyword evidence="12" id="KW-1185">Reference proteome</keyword>
<keyword evidence="5" id="KW-0227">DNA damage</keyword>
<protein>
    <recommendedName>
        <fullName evidence="3">DNA-3-methyladenine glycosylase II</fullName>
        <ecNumber evidence="3">3.2.2.21</ecNumber>
    </recommendedName>
</protein>
<dbReference type="PROSITE" id="PS01124">
    <property type="entry name" value="HTH_ARAC_FAMILY_2"/>
    <property type="match status" value="1"/>
</dbReference>
<evidence type="ECO:0000256" key="5">
    <source>
        <dbReference type="ARBA" id="ARBA00022763"/>
    </source>
</evidence>
<evidence type="ECO:0000256" key="3">
    <source>
        <dbReference type="ARBA" id="ARBA00012000"/>
    </source>
</evidence>
<dbReference type="SUPFAM" id="SSF46689">
    <property type="entry name" value="Homeodomain-like"/>
    <property type="match status" value="1"/>
</dbReference>
<dbReference type="Pfam" id="PF02805">
    <property type="entry name" value="Ada_Zn_binding"/>
    <property type="match status" value="1"/>
</dbReference>
<keyword evidence="6" id="KW-0805">Transcription regulation</keyword>
<evidence type="ECO:0000256" key="2">
    <source>
        <dbReference type="ARBA" id="ARBA00001947"/>
    </source>
</evidence>
<keyword evidence="4" id="KW-0489">Methyltransferase</keyword>
<dbReference type="Gene3D" id="1.10.10.60">
    <property type="entry name" value="Homeodomain-like"/>
    <property type="match status" value="1"/>
</dbReference>
<dbReference type="InterPro" id="IPR018060">
    <property type="entry name" value="HTH_AraC"/>
</dbReference>
<dbReference type="RefSeq" id="WP_348396495.1">
    <property type="nucleotide sequence ID" value="NZ_CP136600.1"/>
</dbReference>
<dbReference type="InterPro" id="IPR011257">
    <property type="entry name" value="DNA_glycosylase"/>
</dbReference>
<accession>A0ABZ0GQQ0</accession>
<reference evidence="11 12" key="1">
    <citation type="submission" date="2023-09" db="EMBL/GenBank/DDBJ databases">
        <authorList>
            <person name="Qi X."/>
        </authorList>
    </citation>
    <scope>NUCLEOTIDE SEQUENCE [LARGE SCALE GENOMIC DNA]</scope>
    <source>
        <strain evidence="11 12">S1-1</strain>
    </source>
</reference>
<evidence type="ECO:0000259" key="10">
    <source>
        <dbReference type="PROSITE" id="PS01124"/>
    </source>
</evidence>
<dbReference type="InterPro" id="IPR035451">
    <property type="entry name" value="Ada-like_dom_sf"/>
</dbReference>
<dbReference type="PANTHER" id="PTHR43003:SF13">
    <property type="entry name" value="DNA-3-METHYLADENINE GLYCOSYLASE 2"/>
    <property type="match status" value="1"/>
</dbReference>
<dbReference type="SUPFAM" id="SSF48150">
    <property type="entry name" value="DNA-glycosylase"/>
    <property type="match status" value="1"/>
</dbReference>
<name>A0ABZ0GQQ0_9GAMM</name>
<dbReference type="SMART" id="SM00478">
    <property type="entry name" value="ENDO3c"/>
    <property type="match status" value="1"/>
</dbReference>
<evidence type="ECO:0000256" key="6">
    <source>
        <dbReference type="ARBA" id="ARBA00023015"/>
    </source>
</evidence>
<dbReference type="InterPro" id="IPR010316">
    <property type="entry name" value="AlkA_N"/>
</dbReference>
<dbReference type="Pfam" id="PF06029">
    <property type="entry name" value="AlkA_N"/>
    <property type="match status" value="1"/>
</dbReference>
<dbReference type="SUPFAM" id="SSF55945">
    <property type="entry name" value="TATA-box binding protein-like"/>
    <property type="match status" value="1"/>
</dbReference>
<evidence type="ECO:0000313" key="11">
    <source>
        <dbReference type="EMBL" id="WOH37717.1"/>
    </source>
</evidence>
<dbReference type="Proteomes" id="UP001301442">
    <property type="component" value="Chromosome"/>
</dbReference>
<keyword evidence="4" id="KW-0808">Transferase</keyword>